<dbReference type="InterPro" id="IPR015421">
    <property type="entry name" value="PyrdxlP-dep_Trfase_major"/>
</dbReference>
<dbReference type="SUPFAM" id="SSF53383">
    <property type="entry name" value="PLP-dependent transferases"/>
    <property type="match status" value="1"/>
</dbReference>
<dbReference type="AlphaFoldDB" id="A0A1V5MA24"/>
<evidence type="ECO:0000256" key="1">
    <source>
        <dbReference type="ARBA" id="ARBA00001933"/>
    </source>
</evidence>
<evidence type="ECO:0000256" key="2">
    <source>
        <dbReference type="ARBA" id="ARBA00006490"/>
    </source>
</evidence>
<evidence type="ECO:0000259" key="4">
    <source>
        <dbReference type="Pfam" id="PF00266"/>
    </source>
</evidence>
<keyword evidence="5" id="KW-0808">Transferase</keyword>
<feature type="domain" description="Aminotransferase class V" evidence="4">
    <location>
        <begin position="3"/>
        <end position="249"/>
    </location>
</feature>
<organism evidence="5">
    <name type="scientific">candidate division TA06 bacterium ADurb.Bin417</name>
    <dbReference type="NCBI Taxonomy" id="1852828"/>
    <lineage>
        <taxon>Bacteria</taxon>
        <taxon>Bacteria division TA06</taxon>
    </lineage>
</organism>
<dbReference type="InterPro" id="IPR015424">
    <property type="entry name" value="PyrdxlP-dep_Trfase"/>
</dbReference>
<comment type="similarity">
    <text evidence="2">Belongs to the class-V pyridoxal-phosphate-dependent aminotransferase family. NifS/IscS subfamily.</text>
</comment>
<dbReference type="Proteomes" id="UP000485484">
    <property type="component" value="Unassembled WGS sequence"/>
</dbReference>
<dbReference type="InterPro" id="IPR000192">
    <property type="entry name" value="Aminotrans_V_dom"/>
</dbReference>
<accession>A0A1V5MA24</accession>
<proteinExistence type="inferred from homology"/>
<dbReference type="GO" id="GO:0031071">
    <property type="term" value="F:cysteine desulfurase activity"/>
    <property type="evidence" value="ECO:0007669"/>
    <property type="project" value="UniProtKB-EC"/>
</dbReference>
<dbReference type="EMBL" id="MWAK01000341">
    <property type="protein sequence ID" value="OPZ89681.1"/>
    <property type="molecule type" value="Genomic_DNA"/>
</dbReference>
<evidence type="ECO:0000256" key="3">
    <source>
        <dbReference type="ARBA" id="ARBA00050776"/>
    </source>
</evidence>
<protein>
    <submittedName>
        <fullName evidence="5">Cysteine desulfurase</fullName>
        <ecNumber evidence="5">2.8.1.7</ecNumber>
    </submittedName>
</protein>
<dbReference type="EC" id="2.8.1.7" evidence="5"/>
<comment type="catalytic activity">
    <reaction evidence="3">
        <text>(sulfur carrier)-H + L-cysteine = (sulfur carrier)-SH + L-alanine</text>
        <dbReference type="Rhea" id="RHEA:43892"/>
        <dbReference type="Rhea" id="RHEA-COMP:14737"/>
        <dbReference type="Rhea" id="RHEA-COMP:14739"/>
        <dbReference type="ChEBI" id="CHEBI:29917"/>
        <dbReference type="ChEBI" id="CHEBI:35235"/>
        <dbReference type="ChEBI" id="CHEBI:57972"/>
        <dbReference type="ChEBI" id="CHEBI:64428"/>
        <dbReference type="EC" id="2.8.1.7"/>
    </reaction>
</comment>
<evidence type="ECO:0000313" key="5">
    <source>
        <dbReference type="EMBL" id="OPZ89681.1"/>
    </source>
</evidence>
<dbReference type="Gene3D" id="3.40.640.10">
    <property type="entry name" value="Type I PLP-dependent aspartate aminotransferase-like (Major domain)"/>
    <property type="match status" value="1"/>
</dbReference>
<dbReference type="PANTHER" id="PTHR11601:SF34">
    <property type="entry name" value="CYSTEINE DESULFURASE"/>
    <property type="match status" value="1"/>
</dbReference>
<dbReference type="InterPro" id="IPR015422">
    <property type="entry name" value="PyrdxlP-dep_Trfase_small"/>
</dbReference>
<reference evidence="5" key="1">
    <citation type="submission" date="2017-02" db="EMBL/GenBank/DDBJ databases">
        <title>Delving into the versatile metabolic prowess of the omnipresent phylum Bacteroidetes.</title>
        <authorList>
            <person name="Nobu M.K."/>
            <person name="Mei R."/>
            <person name="Narihiro T."/>
            <person name="Kuroda K."/>
            <person name="Liu W.-T."/>
        </authorList>
    </citation>
    <scope>NUCLEOTIDE SEQUENCE</scope>
    <source>
        <strain evidence="5">ADurb.Bin417</strain>
    </source>
</reference>
<gene>
    <name evidence="5" type="primary">nifS</name>
    <name evidence="5" type="ORF">BWY73_01458</name>
</gene>
<comment type="cofactor">
    <cofactor evidence="1">
        <name>pyridoxal 5'-phosphate</name>
        <dbReference type="ChEBI" id="CHEBI:597326"/>
    </cofactor>
</comment>
<name>A0A1V5MA24_UNCT6</name>
<dbReference type="Pfam" id="PF00266">
    <property type="entry name" value="Aminotran_5"/>
    <property type="match status" value="1"/>
</dbReference>
<sequence>MVRIPVDGQGVVDLDFIRREIDKKPLLVSVMHANNEIGVVQPVAEIGRLCREREVVFHTDAVQTVGHLPVSVRELNADLLSCSAHKLYGPKGIGFLYVRRGIRLSPLIHGGDQERRRRAGTENLPAIVGLGKALEIAGREMEAEGVRLTGYRDRLIDGLLKKVPDCRLNGDRDRRLPNNVNISFAYVEGESVLLNLDFEGIAVSTGSACTSSSLEASAVLLAIGVPAELAHGSIRITMGKWTTEAELDRILEALPRVVAKLRAMSPLYPGGKNG</sequence>
<dbReference type="Gene3D" id="3.90.1150.10">
    <property type="entry name" value="Aspartate Aminotransferase, domain 1"/>
    <property type="match status" value="1"/>
</dbReference>
<comment type="caution">
    <text evidence="5">The sequence shown here is derived from an EMBL/GenBank/DDBJ whole genome shotgun (WGS) entry which is preliminary data.</text>
</comment>
<dbReference type="PANTHER" id="PTHR11601">
    <property type="entry name" value="CYSTEINE DESULFURYLASE FAMILY MEMBER"/>
    <property type="match status" value="1"/>
</dbReference>